<proteinExistence type="predicted"/>
<evidence type="ECO:0000313" key="2">
    <source>
        <dbReference type="EMBL" id="OHX13095.1"/>
    </source>
</evidence>
<accession>A0A1S1X107</accession>
<dbReference type="STRING" id="1903179.BI347_05900"/>
<protein>
    <recommendedName>
        <fullName evidence="1">Transposase DDE domain-containing protein</fullName>
    </recommendedName>
</protein>
<reference evidence="2 3" key="1">
    <citation type="submission" date="2016-09" db="EMBL/GenBank/DDBJ databases">
        <title>Chromobacterium muskegensis sp. nov., an insecticidal bacterium isolated from Sphagnum bogs.</title>
        <authorList>
            <person name="Sparks M.E."/>
            <person name="Blackburn M.B."/>
            <person name="Gundersen-Rindal D.E."/>
            <person name="Mitchell A."/>
            <person name="Farrar R."/>
            <person name="Kuhar D."/>
        </authorList>
    </citation>
    <scope>NUCLEOTIDE SEQUENCE [LARGE SCALE GENOMIC DNA]</scope>
    <source>
        <strain evidence="2 3">37-2</strain>
    </source>
</reference>
<gene>
    <name evidence="2" type="ORF">BI347_05900</name>
</gene>
<dbReference type="EMBL" id="MKCS01000001">
    <property type="protein sequence ID" value="OHX13095.1"/>
    <property type="molecule type" value="Genomic_DNA"/>
</dbReference>
<sequence length="112" mass="12988">MTKSAPKRYRTTNWKGYNQALIQRGFLSIWLDTSMTWQARPQGKKGRSQTYSDAAIQFCLTVKNLFRLALRQTPLAEYCASRLASTRDGSLFTLKKPFGQMGRKRPKHERWG</sequence>
<organism evidence="2 3">
    <name type="scientific">Chromobacterium sphagni</name>
    <dbReference type="NCBI Taxonomy" id="1903179"/>
    <lineage>
        <taxon>Bacteria</taxon>
        <taxon>Pseudomonadati</taxon>
        <taxon>Pseudomonadota</taxon>
        <taxon>Betaproteobacteria</taxon>
        <taxon>Neisseriales</taxon>
        <taxon>Chromobacteriaceae</taxon>
        <taxon>Chromobacterium</taxon>
    </lineage>
</organism>
<name>A0A1S1X107_9NEIS</name>
<evidence type="ECO:0000313" key="3">
    <source>
        <dbReference type="Proteomes" id="UP000180088"/>
    </source>
</evidence>
<dbReference type="Pfam" id="PF13737">
    <property type="entry name" value="DDE_Tnp_1_5"/>
    <property type="match status" value="1"/>
</dbReference>
<comment type="caution">
    <text evidence="2">The sequence shown here is derived from an EMBL/GenBank/DDBJ whole genome shotgun (WGS) entry which is preliminary data.</text>
</comment>
<dbReference type="AlphaFoldDB" id="A0A1S1X107"/>
<dbReference type="Proteomes" id="UP000180088">
    <property type="component" value="Unassembled WGS sequence"/>
</dbReference>
<dbReference type="InterPro" id="IPR025668">
    <property type="entry name" value="Tnp_DDE_dom"/>
</dbReference>
<feature type="domain" description="Transposase DDE" evidence="1">
    <location>
        <begin position="22"/>
        <end position="73"/>
    </location>
</feature>
<evidence type="ECO:0000259" key="1">
    <source>
        <dbReference type="Pfam" id="PF13737"/>
    </source>
</evidence>